<proteinExistence type="predicted"/>
<dbReference type="EMBL" id="HACG01032416">
    <property type="protein sequence ID" value="CEK79281.1"/>
    <property type="molecule type" value="Transcribed_RNA"/>
</dbReference>
<reference evidence="1" key="1">
    <citation type="submission" date="2014-12" db="EMBL/GenBank/DDBJ databases">
        <title>Insight into the proteome of Arion vulgaris.</title>
        <authorList>
            <person name="Aradska J."/>
            <person name="Bulat T."/>
            <person name="Smidak R."/>
            <person name="Sarate P."/>
            <person name="Gangsoo J."/>
            <person name="Sialana F."/>
            <person name="Bilban M."/>
            <person name="Lubec G."/>
        </authorList>
    </citation>
    <scope>NUCLEOTIDE SEQUENCE</scope>
    <source>
        <tissue evidence="1">Skin</tissue>
    </source>
</reference>
<name>A0A0B7AGV4_9EUPU</name>
<sequence length="61" mass="6968">MMWYTLLRQGAAVCETSRTAAAELRRQARKIIHPIIADIPCPRAFQAFISHLHTHRLALSK</sequence>
<gene>
    <name evidence="1" type="primary">ORF114615</name>
    <name evidence="2" type="synonym">ORF114619</name>
    <name evidence="3" type="synonym">ORF114636</name>
</gene>
<protein>
    <submittedName>
        <fullName evidence="1">Uncharacterized protein</fullName>
    </submittedName>
</protein>
<evidence type="ECO:0000313" key="1">
    <source>
        <dbReference type="EMBL" id="CEK79281.1"/>
    </source>
</evidence>
<dbReference type="AlphaFoldDB" id="A0A0B7AGV4"/>
<evidence type="ECO:0000313" key="3">
    <source>
        <dbReference type="EMBL" id="CEK79283.1"/>
    </source>
</evidence>
<organism evidence="1">
    <name type="scientific">Arion vulgaris</name>
    <dbReference type="NCBI Taxonomy" id="1028688"/>
    <lineage>
        <taxon>Eukaryota</taxon>
        <taxon>Metazoa</taxon>
        <taxon>Spiralia</taxon>
        <taxon>Lophotrochozoa</taxon>
        <taxon>Mollusca</taxon>
        <taxon>Gastropoda</taxon>
        <taxon>Heterobranchia</taxon>
        <taxon>Euthyneura</taxon>
        <taxon>Panpulmonata</taxon>
        <taxon>Eupulmonata</taxon>
        <taxon>Stylommatophora</taxon>
        <taxon>Helicina</taxon>
        <taxon>Arionoidea</taxon>
        <taxon>Arionidae</taxon>
        <taxon>Arion</taxon>
    </lineage>
</organism>
<dbReference type="EMBL" id="HACG01032418">
    <property type="protein sequence ID" value="CEK79283.1"/>
    <property type="molecule type" value="Transcribed_RNA"/>
</dbReference>
<dbReference type="EMBL" id="HACG01032417">
    <property type="protein sequence ID" value="CEK79282.1"/>
    <property type="molecule type" value="Transcribed_RNA"/>
</dbReference>
<accession>A0A0B7AGV4</accession>
<evidence type="ECO:0000313" key="2">
    <source>
        <dbReference type="EMBL" id="CEK79282.1"/>
    </source>
</evidence>